<reference evidence="3 4" key="1">
    <citation type="submission" date="2024-09" db="EMBL/GenBank/DDBJ databases">
        <authorList>
            <person name="Sun Q."/>
            <person name="Mori K."/>
        </authorList>
    </citation>
    <scope>NUCLEOTIDE SEQUENCE [LARGE SCALE GENOMIC DNA]</scope>
    <source>
        <strain evidence="3 4">CGMCC 1.15906</strain>
    </source>
</reference>
<accession>A0ABV6QJ73</accession>
<gene>
    <name evidence="3" type="ORF">ACFFGN_11500</name>
</gene>
<evidence type="ECO:0000259" key="2">
    <source>
        <dbReference type="Pfam" id="PF04069"/>
    </source>
</evidence>
<dbReference type="Proteomes" id="UP001589890">
    <property type="component" value="Unassembled WGS sequence"/>
</dbReference>
<evidence type="ECO:0000313" key="3">
    <source>
        <dbReference type="EMBL" id="MFC0624690.1"/>
    </source>
</evidence>
<comment type="caution">
    <text evidence="3">The sequence shown here is derived from an EMBL/GenBank/DDBJ whole genome shotgun (WGS) entry which is preliminary data.</text>
</comment>
<dbReference type="EMBL" id="JBHLTC010000014">
    <property type="protein sequence ID" value="MFC0624690.1"/>
    <property type="molecule type" value="Genomic_DNA"/>
</dbReference>
<sequence length="309" mass="33084">MFHRHVIRTAIATLAVASLAACGGGSDPLSGGDAGSTEAPKKVDSITIGSAKFGESELLAEMYAQALQAKGLTVKKQLNIGQREAYMTAIKDGSVHVLPEYTGAALEFFKKGAETGDEKATYESLKEALPDGLEVLEMSPAADEDTIAVTKATADKYNLKSIADLKDHAKNMVAGGGAEFKIRRSGLAGMKDEYGVEFKEFKTLDSGGPLSLQALKADQIQVTNFFSTQSVIKDNNLVLLEDPKNILPPNNVVPLVRTDHKDETVTTTLNAVSAKLTTDELTDLVKRVEVGKERAEAVAKEWLTKNSLV</sequence>
<evidence type="ECO:0000256" key="1">
    <source>
        <dbReference type="SAM" id="SignalP"/>
    </source>
</evidence>
<feature type="chain" id="PRO_5046319645" evidence="1">
    <location>
        <begin position="21"/>
        <end position="309"/>
    </location>
</feature>
<feature type="signal peptide" evidence="1">
    <location>
        <begin position="1"/>
        <end position="20"/>
    </location>
</feature>
<dbReference type="Gene3D" id="3.40.190.120">
    <property type="entry name" value="Osmoprotection protein (prox), domain 2"/>
    <property type="match status" value="1"/>
</dbReference>
<dbReference type="CDD" id="cd13606">
    <property type="entry name" value="PBP2_ProX_like"/>
    <property type="match status" value="1"/>
</dbReference>
<dbReference type="Gene3D" id="3.40.190.10">
    <property type="entry name" value="Periplasmic binding protein-like II"/>
    <property type="match status" value="1"/>
</dbReference>
<evidence type="ECO:0000313" key="4">
    <source>
        <dbReference type="Proteomes" id="UP001589890"/>
    </source>
</evidence>
<protein>
    <submittedName>
        <fullName evidence="3">ABC transporter substrate-binding protein</fullName>
    </submittedName>
</protein>
<keyword evidence="4" id="KW-1185">Reference proteome</keyword>
<name>A0ABV6QJ73_9ACTN</name>
<organism evidence="3 4">
    <name type="scientific">Kribbella deserti</name>
    <dbReference type="NCBI Taxonomy" id="1926257"/>
    <lineage>
        <taxon>Bacteria</taxon>
        <taxon>Bacillati</taxon>
        <taxon>Actinomycetota</taxon>
        <taxon>Actinomycetes</taxon>
        <taxon>Propionibacteriales</taxon>
        <taxon>Kribbellaceae</taxon>
        <taxon>Kribbella</taxon>
    </lineage>
</organism>
<keyword evidence="1" id="KW-0732">Signal</keyword>
<dbReference type="Pfam" id="PF04069">
    <property type="entry name" value="OpuAC"/>
    <property type="match status" value="1"/>
</dbReference>
<feature type="domain" description="ABC-type glycine betaine transport system substrate-binding" evidence="2">
    <location>
        <begin position="45"/>
        <end position="305"/>
    </location>
</feature>
<dbReference type="SUPFAM" id="SSF53850">
    <property type="entry name" value="Periplasmic binding protein-like II"/>
    <property type="match status" value="1"/>
</dbReference>
<dbReference type="InterPro" id="IPR007210">
    <property type="entry name" value="ABC_Gly_betaine_transp_sub-bd"/>
</dbReference>
<dbReference type="RefSeq" id="WP_380046327.1">
    <property type="nucleotide sequence ID" value="NZ_JBHLTC010000014.1"/>
</dbReference>
<dbReference type="PROSITE" id="PS51257">
    <property type="entry name" value="PROKAR_LIPOPROTEIN"/>
    <property type="match status" value="1"/>
</dbReference>
<proteinExistence type="predicted"/>